<dbReference type="AlphaFoldDB" id="A0A811TZP2"/>
<organism evidence="2 3">
    <name type="scientific">Ceratitis capitata</name>
    <name type="common">Mediterranean fruit fly</name>
    <name type="synonym">Tephritis capitata</name>
    <dbReference type="NCBI Taxonomy" id="7213"/>
    <lineage>
        <taxon>Eukaryota</taxon>
        <taxon>Metazoa</taxon>
        <taxon>Ecdysozoa</taxon>
        <taxon>Arthropoda</taxon>
        <taxon>Hexapoda</taxon>
        <taxon>Insecta</taxon>
        <taxon>Pterygota</taxon>
        <taxon>Neoptera</taxon>
        <taxon>Endopterygota</taxon>
        <taxon>Diptera</taxon>
        <taxon>Brachycera</taxon>
        <taxon>Muscomorpha</taxon>
        <taxon>Tephritoidea</taxon>
        <taxon>Tephritidae</taxon>
        <taxon>Ceratitis</taxon>
        <taxon>Ceratitis</taxon>
    </lineage>
</organism>
<keyword evidence="3" id="KW-1185">Reference proteome</keyword>
<feature type="transmembrane region" description="Helical" evidence="1">
    <location>
        <begin position="77"/>
        <end position="98"/>
    </location>
</feature>
<evidence type="ECO:0000313" key="2">
    <source>
        <dbReference type="EMBL" id="CAD6992242.1"/>
    </source>
</evidence>
<accession>A0A811TZP2</accession>
<protein>
    <submittedName>
        <fullName evidence="2">(Mediterranean fruit fly) hypothetical protein</fullName>
    </submittedName>
</protein>
<proteinExistence type="predicted"/>
<evidence type="ECO:0000313" key="3">
    <source>
        <dbReference type="Proteomes" id="UP000606786"/>
    </source>
</evidence>
<name>A0A811TZP2_CERCA</name>
<gene>
    <name evidence="2" type="ORF">CCAP1982_LOCUS1112</name>
</gene>
<dbReference type="Proteomes" id="UP000606786">
    <property type="component" value="Unassembled WGS sequence"/>
</dbReference>
<keyword evidence="1" id="KW-0812">Transmembrane</keyword>
<evidence type="ECO:0000256" key="1">
    <source>
        <dbReference type="SAM" id="Phobius"/>
    </source>
</evidence>
<sequence>MHIKCRESESLCRRDHSKIPKAKHNETTKRWFTKKGSSTAVLKSRTCISCGVVPQFLRFFFKPFCFSCCSLPHACDISLSSLVVVVVVVAMLMPLSVIEMRNFYTLLNPFNAICGVIRTVDVSSMYRHLDSLALQIVKFLHLPSCGHRALVSSSSSSSLATLSPFCLACNAQHKRACTKITKKAPQQQQQTQQSVRKAVIHLQCLIHWIL</sequence>
<reference evidence="2" key="1">
    <citation type="submission" date="2020-11" db="EMBL/GenBank/DDBJ databases">
        <authorList>
            <person name="Whitehead M."/>
        </authorList>
    </citation>
    <scope>NUCLEOTIDE SEQUENCE</scope>
    <source>
        <strain evidence="2">EGII</strain>
    </source>
</reference>
<dbReference type="EMBL" id="CAJHJT010000001">
    <property type="protein sequence ID" value="CAD6992242.1"/>
    <property type="molecule type" value="Genomic_DNA"/>
</dbReference>
<keyword evidence="1" id="KW-1133">Transmembrane helix</keyword>
<comment type="caution">
    <text evidence="2">The sequence shown here is derived from an EMBL/GenBank/DDBJ whole genome shotgun (WGS) entry which is preliminary data.</text>
</comment>
<keyword evidence="1" id="KW-0472">Membrane</keyword>